<dbReference type="RefSeq" id="WP_249510685.1">
    <property type="nucleotide sequence ID" value="NZ_CP093362.1"/>
</dbReference>
<keyword evidence="2" id="KW-1185">Reference proteome</keyword>
<evidence type="ECO:0000313" key="1">
    <source>
        <dbReference type="EMBL" id="UQS84701.1"/>
    </source>
</evidence>
<sequence length="170" mass="20266">MKLRDFIQRKNNMFKTNYDNYERGKDRQLSQNKTLGELIQKQMDKRGLSAINKKVDIDYNKYSLDMKVYEYIRWQTQENDYVLADDIFQKFFNKNDKYENAKDKIDEYLAIAPLIKALDNLYNLNVIKVNNSSHHVIVNDIKCHAYQPMLLQVGAGFDIKYQNDWSEIFG</sequence>
<gene>
    <name evidence="1" type="ORF">MOO46_05485</name>
</gene>
<organism evidence="1 2">
    <name type="scientific">Apilactobacillus apisilvae</name>
    <dbReference type="NCBI Taxonomy" id="2923364"/>
    <lineage>
        <taxon>Bacteria</taxon>
        <taxon>Bacillati</taxon>
        <taxon>Bacillota</taxon>
        <taxon>Bacilli</taxon>
        <taxon>Lactobacillales</taxon>
        <taxon>Lactobacillaceae</taxon>
        <taxon>Apilactobacillus</taxon>
    </lineage>
</organism>
<reference evidence="1 2" key="1">
    <citation type="journal article" date="2022" name="Int. J. Syst. Evol. Microbiol.">
        <title>Apilactobacillus apisilvae sp. nov., Nicolia spurrieriana gen. nov. sp. nov., Bombilactobacillus folatiphilus sp. nov. and Bombilactobacillus thymidiniphilus sp. nov., four new lactic acid bacterial isolates from stingless bees Tetragonula carbonaria and Austroplebeia australis.</title>
        <authorList>
            <person name="Oliphant S.A."/>
            <person name="Watson-Haigh N.S."/>
            <person name="Sumby K.M."/>
            <person name="Gardner J."/>
            <person name="Groom S."/>
            <person name="Jiranek V."/>
        </authorList>
    </citation>
    <scope>NUCLEOTIDE SEQUENCE [LARGE SCALE GENOMIC DNA]</scope>
    <source>
        <strain evidence="1 2">SG5_A10</strain>
    </source>
</reference>
<proteinExistence type="predicted"/>
<dbReference type="EMBL" id="CP093362">
    <property type="protein sequence ID" value="UQS84701.1"/>
    <property type="molecule type" value="Genomic_DNA"/>
</dbReference>
<dbReference type="Proteomes" id="UP000831859">
    <property type="component" value="Chromosome"/>
</dbReference>
<name>A0ABY4PFX2_9LACO</name>
<protein>
    <submittedName>
        <fullName evidence="1">Uncharacterized protein</fullName>
    </submittedName>
</protein>
<evidence type="ECO:0000313" key="2">
    <source>
        <dbReference type="Proteomes" id="UP000831859"/>
    </source>
</evidence>
<accession>A0ABY4PFX2</accession>